<evidence type="ECO:0000256" key="1">
    <source>
        <dbReference type="ARBA" id="ARBA00022448"/>
    </source>
</evidence>
<evidence type="ECO:0000256" key="3">
    <source>
        <dbReference type="ARBA" id="ARBA00022840"/>
    </source>
</evidence>
<dbReference type="InterPro" id="IPR003593">
    <property type="entry name" value="AAA+_ATPase"/>
</dbReference>
<feature type="domain" description="ABC transporter" evidence="4">
    <location>
        <begin position="9"/>
        <end position="243"/>
    </location>
</feature>
<comment type="caution">
    <text evidence="5">The sequence shown here is derived from an EMBL/GenBank/DDBJ whole genome shotgun (WGS) entry which is preliminary data.</text>
</comment>
<dbReference type="PANTHER" id="PTHR42711">
    <property type="entry name" value="ABC TRANSPORTER ATP-BINDING PROTEIN"/>
    <property type="match status" value="1"/>
</dbReference>
<keyword evidence="2" id="KW-0547">Nucleotide-binding</keyword>
<dbReference type="EMBL" id="QOQD01000002">
    <property type="protein sequence ID" value="RCL74382.1"/>
    <property type="molecule type" value="Genomic_DNA"/>
</dbReference>
<sequence>MSHISEYAIQTNLLNKIYKGKKGQVSKHALRDFTISIKSGQIYGLLGPNGAGKSTFINILANSVLKTSGTAKIMGYDIERQKRDARSLIGIVPQELNLDPFFKPIEVLETQAGLYGVPKKERDSIGLLRTLRLEDQAYVYARTLSGGMRRRLLIAKAMTHKPLVLVLDEPTAGVDVELRHELWDLIRDLNREGTTILLTTHYLEEAQSLCDHIGIINKGTLVANAPTQDLLRSLDRKQILIKASNYDGQKELKINSVGSIEFGQDGYISITYQPSKINFFNILQELENQNITIIDIISKETDLEDIFLEFVREKKK</sequence>
<accession>A0A368DRA3</accession>
<dbReference type="InterPro" id="IPR003439">
    <property type="entry name" value="ABC_transporter-like_ATP-bd"/>
</dbReference>
<dbReference type="Proteomes" id="UP000253570">
    <property type="component" value="Unassembled WGS sequence"/>
</dbReference>
<dbReference type="PROSITE" id="PS00211">
    <property type="entry name" value="ABC_TRANSPORTER_1"/>
    <property type="match status" value="1"/>
</dbReference>
<dbReference type="GO" id="GO:0005524">
    <property type="term" value="F:ATP binding"/>
    <property type="evidence" value="ECO:0007669"/>
    <property type="project" value="UniProtKB-KW"/>
</dbReference>
<dbReference type="Gene3D" id="3.40.50.300">
    <property type="entry name" value="P-loop containing nucleotide triphosphate hydrolases"/>
    <property type="match status" value="1"/>
</dbReference>
<keyword evidence="1" id="KW-0813">Transport</keyword>
<name>A0A368DRA3_9PROT</name>
<proteinExistence type="predicted"/>
<dbReference type="InterPro" id="IPR050763">
    <property type="entry name" value="ABC_transporter_ATP-binding"/>
</dbReference>
<reference evidence="5 6" key="1">
    <citation type="journal article" date="2018" name="Microbiome">
        <title>Fine metagenomic profile of the Mediterranean stratified and mixed water columns revealed by assembly and recruitment.</title>
        <authorList>
            <person name="Haro-Moreno J.M."/>
            <person name="Lopez-Perez M."/>
            <person name="De La Torre J.R."/>
            <person name="Picazo A."/>
            <person name="Camacho A."/>
            <person name="Rodriguez-Valera F."/>
        </authorList>
    </citation>
    <scope>NUCLEOTIDE SEQUENCE [LARGE SCALE GENOMIC DNA]</scope>
    <source>
        <strain evidence="5">MED-G57</strain>
    </source>
</reference>
<dbReference type="CDD" id="cd03263">
    <property type="entry name" value="ABC_subfamily_A"/>
    <property type="match status" value="1"/>
</dbReference>
<evidence type="ECO:0000313" key="5">
    <source>
        <dbReference type="EMBL" id="RCL74382.1"/>
    </source>
</evidence>
<gene>
    <name evidence="5" type="ORF">DBW71_01255</name>
</gene>
<dbReference type="InterPro" id="IPR017871">
    <property type="entry name" value="ABC_transporter-like_CS"/>
</dbReference>
<dbReference type="Pfam" id="PF00005">
    <property type="entry name" value="ABC_tran"/>
    <property type="match status" value="1"/>
</dbReference>
<evidence type="ECO:0000259" key="4">
    <source>
        <dbReference type="PROSITE" id="PS50893"/>
    </source>
</evidence>
<keyword evidence="3 5" id="KW-0067">ATP-binding</keyword>
<organism evidence="5 6">
    <name type="scientific">PS1 clade bacterium</name>
    <dbReference type="NCBI Taxonomy" id="2175152"/>
    <lineage>
        <taxon>Bacteria</taxon>
        <taxon>Pseudomonadati</taxon>
        <taxon>Pseudomonadota</taxon>
        <taxon>Alphaproteobacteria</taxon>
        <taxon>PS1 clade</taxon>
    </lineage>
</organism>
<protein>
    <submittedName>
        <fullName evidence="5">ABC transporter ATP-binding protein</fullName>
    </submittedName>
</protein>
<evidence type="ECO:0000313" key="6">
    <source>
        <dbReference type="Proteomes" id="UP000253570"/>
    </source>
</evidence>
<dbReference type="AlphaFoldDB" id="A0A368DRA3"/>
<dbReference type="PROSITE" id="PS50893">
    <property type="entry name" value="ABC_TRANSPORTER_2"/>
    <property type="match status" value="1"/>
</dbReference>
<dbReference type="GO" id="GO:0016887">
    <property type="term" value="F:ATP hydrolysis activity"/>
    <property type="evidence" value="ECO:0007669"/>
    <property type="project" value="InterPro"/>
</dbReference>
<dbReference type="InterPro" id="IPR027417">
    <property type="entry name" value="P-loop_NTPase"/>
</dbReference>
<dbReference type="SMART" id="SM00382">
    <property type="entry name" value="AAA"/>
    <property type="match status" value="1"/>
</dbReference>
<dbReference type="PANTHER" id="PTHR42711:SF15">
    <property type="entry name" value="ABC-TYPE MULTIDRUG TRANSPORT SYSTEM, ATPASE COMPONENT"/>
    <property type="match status" value="1"/>
</dbReference>
<evidence type="ECO:0000256" key="2">
    <source>
        <dbReference type="ARBA" id="ARBA00022741"/>
    </source>
</evidence>
<dbReference type="SUPFAM" id="SSF52540">
    <property type="entry name" value="P-loop containing nucleoside triphosphate hydrolases"/>
    <property type="match status" value="1"/>
</dbReference>